<dbReference type="AlphaFoldDB" id="A0A840YAL4"/>
<dbReference type="EMBL" id="JACIJF010000001">
    <property type="protein sequence ID" value="MBB5709335.1"/>
    <property type="molecule type" value="Genomic_DNA"/>
</dbReference>
<evidence type="ECO:0000313" key="2">
    <source>
        <dbReference type="EMBL" id="MBB5709335.1"/>
    </source>
</evidence>
<keyword evidence="3" id="KW-1185">Reference proteome</keyword>
<dbReference type="RefSeq" id="WP_184083940.1">
    <property type="nucleotide sequence ID" value="NZ_JACIJF010000001.1"/>
</dbReference>
<evidence type="ECO:0000256" key="1">
    <source>
        <dbReference type="SAM" id="Coils"/>
    </source>
</evidence>
<feature type="coiled-coil region" evidence="1">
    <location>
        <begin position="54"/>
        <end position="88"/>
    </location>
</feature>
<reference evidence="2 3" key="1">
    <citation type="submission" date="2020-08" db="EMBL/GenBank/DDBJ databases">
        <title>Genomic Encyclopedia of Type Strains, Phase IV (KMG-IV): sequencing the most valuable type-strain genomes for metagenomic binning, comparative biology and taxonomic classification.</title>
        <authorList>
            <person name="Goeker M."/>
        </authorList>
    </citation>
    <scope>NUCLEOTIDE SEQUENCE [LARGE SCALE GENOMIC DNA]</scope>
    <source>
        <strain evidence="2 3">DSM 26736</strain>
    </source>
</reference>
<keyword evidence="1" id="KW-0175">Coiled coil</keyword>
<sequence>MKTYTNYAPGTRGITVNSDNGPYIHYLDPGQSVKLDPKDVIAASDLGEKPTQVSSEEADRVAALEAENAELKQQVEGQADQITKLTADLEKVTKPAK</sequence>
<dbReference type="Proteomes" id="UP000527143">
    <property type="component" value="Unassembled WGS sequence"/>
</dbReference>
<protein>
    <submittedName>
        <fullName evidence="2">Small-conductance mechanosensitive channel</fullName>
    </submittedName>
</protein>
<proteinExistence type="predicted"/>
<comment type="caution">
    <text evidence="2">The sequence shown here is derived from an EMBL/GenBank/DDBJ whole genome shotgun (WGS) entry which is preliminary data.</text>
</comment>
<evidence type="ECO:0000313" key="3">
    <source>
        <dbReference type="Proteomes" id="UP000527143"/>
    </source>
</evidence>
<accession>A0A840YAL4</accession>
<organism evidence="2 3">
    <name type="scientific">Sphingomonas xinjiangensis</name>
    <dbReference type="NCBI Taxonomy" id="643568"/>
    <lineage>
        <taxon>Bacteria</taxon>
        <taxon>Pseudomonadati</taxon>
        <taxon>Pseudomonadota</taxon>
        <taxon>Alphaproteobacteria</taxon>
        <taxon>Sphingomonadales</taxon>
        <taxon>Sphingomonadaceae</taxon>
        <taxon>Sphingomonas</taxon>
    </lineage>
</organism>
<name>A0A840YAL4_9SPHN</name>
<gene>
    <name evidence="2" type="ORF">FHT02_000541</name>
</gene>